<name>A0A2G3E2U3_9FIRM</name>
<dbReference type="NCBIfam" id="TIGR00086">
    <property type="entry name" value="smpB"/>
    <property type="match status" value="1"/>
</dbReference>
<evidence type="ECO:0000313" key="5">
    <source>
        <dbReference type="Proteomes" id="UP000224563"/>
    </source>
</evidence>
<dbReference type="HAMAP" id="MF_00023">
    <property type="entry name" value="SmpB"/>
    <property type="match status" value="1"/>
</dbReference>
<keyword evidence="2 3" id="KW-0694">RNA-binding</keyword>
<keyword evidence="1 3" id="KW-0963">Cytoplasm</keyword>
<dbReference type="InterPro" id="IPR020081">
    <property type="entry name" value="SsrA-bd_prot_CS"/>
</dbReference>
<comment type="similarity">
    <text evidence="3">Belongs to the SmpB family.</text>
</comment>
<dbReference type="InterPro" id="IPR023620">
    <property type="entry name" value="SmpB"/>
</dbReference>
<dbReference type="RefSeq" id="WP_031542129.1">
    <property type="nucleotide sequence ID" value="NZ_JANSWH010000051.1"/>
</dbReference>
<dbReference type="PANTHER" id="PTHR30308:SF2">
    <property type="entry name" value="SSRA-BINDING PROTEIN"/>
    <property type="match status" value="1"/>
</dbReference>
<dbReference type="PANTHER" id="PTHR30308">
    <property type="entry name" value="TMRNA-BINDING COMPONENT OF TRANS-TRANSLATION TAGGING COMPLEX"/>
    <property type="match status" value="1"/>
</dbReference>
<comment type="caution">
    <text evidence="4">The sequence shown here is derived from an EMBL/GenBank/DDBJ whole genome shotgun (WGS) entry which is preliminary data.</text>
</comment>
<dbReference type="NCBIfam" id="NF003843">
    <property type="entry name" value="PRK05422.1"/>
    <property type="match status" value="1"/>
</dbReference>
<dbReference type="AlphaFoldDB" id="A0A2G3E2U3"/>
<dbReference type="CDD" id="cd09294">
    <property type="entry name" value="SmpB"/>
    <property type="match status" value="1"/>
</dbReference>
<gene>
    <name evidence="3" type="primary">smpB</name>
    <name evidence="4" type="ORF">CSX02_07695</name>
</gene>
<proteinExistence type="inferred from homology"/>
<dbReference type="GO" id="GO:0005829">
    <property type="term" value="C:cytosol"/>
    <property type="evidence" value="ECO:0007669"/>
    <property type="project" value="TreeGrafter"/>
</dbReference>
<dbReference type="GO" id="GO:0070930">
    <property type="term" value="P:trans-translation-dependent protein tagging"/>
    <property type="evidence" value="ECO:0007669"/>
    <property type="project" value="TreeGrafter"/>
</dbReference>
<comment type="function">
    <text evidence="3">Required for rescue of stalled ribosomes mediated by trans-translation. Binds to transfer-messenger RNA (tmRNA), required for stable association of tmRNA with ribosomes. tmRNA and SmpB together mimic tRNA shape, replacing the anticodon stem-loop with SmpB. tmRNA is encoded by the ssrA gene; the 2 termini fold to resemble tRNA(Ala) and it encodes a 'tag peptide', a short internal open reading frame. During trans-translation Ala-aminoacylated tmRNA acts like a tRNA, entering the A-site of stalled ribosomes, displacing the stalled mRNA. The ribosome then switches to translate the ORF on the tmRNA; the nascent peptide is terminated with the 'tag peptide' encoded by the tmRNA and targeted for degradation. The ribosome is freed to recommence translation, which seems to be the essential function of trans-translation.</text>
</comment>
<protein>
    <recommendedName>
        <fullName evidence="3">SsrA-binding protein</fullName>
    </recommendedName>
    <alternativeName>
        <fullName evidence="3">Small protein B</fullName>
    </alternativeName>
</protein>
<organism evidence="4 5">
    <name type="scientific">Agathobacter ruminis</name>
    <dbReference type="NCBI Taxonomy" id="1712665"/>
    <lineage>
        <taxon>Bacteria</taxon>
        <taxon>Bacillati</taxon>
        <taxon>Bacillota</taxon>
        <taxon>Clostridia</taxon>
        <taxon>Lachnospirales</taxon>
        <taxon>Lachnospiraceae</taxon>
        <taxon>Agathobacter</taxon>
    </lineage>
</organism>
<evidence type="ECO:0000256" key="2">
    <source>
        <dbReference type="ARBA" id="ARBA00022884"/>
    </source>
</evidence>
<dbReference type="Gene3D" id="2.40.280.10">
    <property type="match status" value="1"/>
</dbReference>
<dbReference type="Proteomes" id="UP000224563">
    <property type="component" value="Unassembled WGS sequence"/>
</dbReference>
<dbReference type="Pfam" id="PF01668">
    <property type="entry name" value="SmpB"/>
    <property type="match status" value="1"/>
</dbReference>
<accession>A0A2G3E2U3</accession>
<evidence type="ECO:0000256" key="3">
    <source>
        <dbReference type="HAMAP-Rule" id="MF_00023"/>
    </source>
</evidence>
<reference evidence="4 5" key="2">
    <citation type="submission" date="2017-10" db="EMBL/GenBank/DDBJ databases">
        <authorList>
            <person name="Banno H."/>
            <person name="Chua N.-H."/>
        </authorList>
    </citation>
    <scope>NUCLEOTIDE SEQUENCE [LARGE SCALE GENOMIC DNA]</scope>
    <source>
        <strain evidence="4 5">JK623</strain>
    </source>
</reference>
<reference evidence="4 5" key="1">
    <citation type="submission" date="2017-10" db="EMBL/GenBank/DDBJ databases">
        <title>Resolving the taxonomy of Roseburia spp., Eubacterium rectale and Agathobacter spp. through phylogenomic analysis.</title>
        <authorList>
            <person name="Sheridan P.O."/>
            <person name="Walker A.W."/>
            <person name="Duncan S.H."/>
            <person name="Scott K.P."/>
            <person name="Toole P.W.O."/>
            <person name="Luis P."/>
            <person name="Flint H.J."/>
        </authorList>
    </citation>
    <scope>NUCLEOTIDE SEQUENCE [LARGE SCALE GENOMIC DNA]</scope>
    <source>
        <strain evidence="4 5">JK623</strain>
    </source>
</reference>
<dbReference type="EMBL" id="PDYG01000051">
    <property type="protein sequence ID" value="PHU37470.1"/>
    <property type="molecule type" value="Genomic_DNA"/>
</dbReference>
<sequence>MGKETKKLIANNKKAYHDYFLEEKYETGIALAGTEVKSLRMGKGSIKEAFVRIQDGEIYLYGMHISPYEKGNIFNKDPLRPRKLLMHRSEINKIAGKIKEKGFTLVPVEVYFKGSLVKVEIALAKGKKLYDKRQDIAKKDMKREAERDFKVKARA</sequence>
<evidence type="ECO:0000313" key="4">
    <source>
        <dbReference type="EMBL" id="PHU37470.1"/>
    </source>
</evidence>
<dbReference type="SUPFAM" id="SSF74982">
    <property type="entry name" value="Small protein B (SmpB)"/>
    <property type="match status" value="1"/>
</dbReference>
<dbReference type="PROSITE" id="PS01317">
    <property type="entry name" value="SSRP"/>
    <property type="match status" value="1"/>
</dbReference>
<dbReference type="GO" id="GO:0070929">
    <property type="term" value="P:trans-translation"/>
    <property type="evidence" value="ECO:0007669"/>
    <property type="project" value="UniProtKB-UniRule"/>
</dbReference>
<dbReference type="GO" id="GO:0003723">
    <property type="term" value="F:RNA binding"/>
    <property type="evidence" value="ECO:0007669"/>
    <property type="project" value="UniProtKB-UniRule"/>
</dbReference>
<comment type="subcellular location">
    <subcellularLocation>
        <location evidence="3">Cytoplasm</location>
    </subcellularLocation>
    <text evidence="3">The tmRNA-SmpB complex associates with stalled 70S ribosomes.</text>
</comment>
<evidence type="ECO:0000256" key="1">
    <source>
        <dbReference type="ARBA" id="ARBA00022490"/>
    </source>
</evidence>
<keyword evidence="5" id="KW-1185">Reference proteome</keyword>
<dbReference type="InterPro" id="IPR000037">
    <property type="entry name" value="SsrA-bd_prot"/>
</dbReference>